<name>A0A8T2QND2_CERRI</name>
<accession>A0A8T2QND2</accession>
<reference evidence="2" key="1">
    <citation type="submission" date="2021-08" db="EMBL/GenBank/DDBJ databases">
        <title>WGS assembly of Ceratopteris richardii.</title>
        <authorList>
            <person name="Marchant D.B."/>
            <person name="Chen G."/>
            <person name="Jenkins J."/>
            <person name="Shu S."/>
            <person name="Leebens-Mack J."/>
            <person name="Grimwood J."/>
            <person name="Schmutz J."/>
            <person name="Soltis P."/>
            <person name="Soltis D."/>
            <person name="Chen Z.-H."/>
        </authorList>
    </citation>
    <scope>NUCLEOTIDE SEQUENCE</scope>
    <source>
        <strain evidence="2">Whitten #5841</strain>
        <tissue evidence="2">Leaf</tissue>
    </source>
</reference>
<gene>
    <name evidence="2" type="ORF">KP509_33G002200</name>
</gene>
<dbReference type="OrthoDB" id="1707155at2759"/>
<dbReference type="Gene3D" id="2.20.110.10">
    <property type="entry name" value="Histone H3 K4-specific methyltransferase SET7/9 N-terminal domain"/>
    <property type="match status" value="3"/>
</dbReference>
<keyword evidence="3" id="KW-1185">Reference proteome</keyword>
<dbReference type="GO" id="GO:0016020">
    <property type="term" value="C:membrane"/>
    <property type="evidence" value="ECO:0007669"/>
    <property type="project" value="UniProtKB-ARBA"/>
</dbReference>
<evidence type="ECO:0000313" key="2">
    <source>
        <dbReference type="EMBL" id="KAH7284913.1"/>
    </source>
</evidence>
<comment type="caution">
    <text evidence="2">The sequence shown here is derived from an EMBL/GenBank/DDBJ whole genome shotgun (WGS) entry which is preliminary data.</text>
</comment>
<dbReference type="PANTHER" id="PTHR43215">
    <property type="entry name" value="RADIAL SPOKE HEAD 1 HOMOLOG"/>
    <property type="match status" value="1"/>
</dbReference>
<dbReference type="Pfam" id="PF02493">
    <property type="entry name" value="MORN"/>
    <property type="match status" value="5"/>
</dbReference>
<evidence type="ECO:0000256" key="1">
    <source>
        <dbReference type="ARBA" id="ARBA00022737"/>
    </source>
</evidence>
<dbReference type="EMBL" id="CM035438">
    <property type="protein sequence ID" value="KAH7284913.1"/>
    <property type="molecule type" value="Genomic_DNA"/>
</dbReference>
<dbReference type="SUPFAM" id="SSF82185">
    <property type="entry name" value="Histone H3 K4-specific methyltransferase SET7/9 N-terminal domain"/>
    <property type="match status" value="1"/>
</dbReference>
<dbReference type="InterPro" id="IPR003409">
    <property type="entry name" value="MORN"/>
</dbReference>
<dbReference type="PANTHER" id="PTHR43215:SF14">
    <property type="entry name" value="RADIAL SPOKE HEAD 1 HOMOLOG"/>
    <property type="match status" value="1"/>
</dbReference>
<protein>
    <submittedName>
        <fullName evidence="2">Uncharacterized protein</fullName>
    </submittedName>
</protein>
<organism evidence="2 3">
    <name type="scientific">Ceratopteris richardii</name>
    <name type="common">Triangle waterfern</name>
    <dbReference type="NCBI Taxonomy" id="49495"/>
    <lineage>
        <taxon>Eukaryota</taxon>
        <taxon>Viridiplantae</taxon>
        <taxon>Streptophyta</taxon>
        <taxon>Embryophyta</taxon>
        <taxon>Tracheophyta</taxon>
        <taxon>Polypodiopsida</taxon>
        <taxon>Polypodiidae</taxon>
        <taxon>Polypodiales</taxon>
        <taxon>Pteridineae</taxon>
        <taxon>Pteridaceae</taxon>
        <taxon>Parkerioideae</taxon>
        <taxon>Ceratopteris</taxon>
    </lineage>
</organism>
<evidence type="ECO:0000313" key="3">
    <source>
        <dbReference type="Proteomes" id="UP000825935"/>
    </source>
</evidence>
<dbReference type="Proteomes" id="UP000825935">
    <property type="component" value="Chromosome 33"/>
</dbReference>
<dbReference type="OMA" id="QFWESEG"/>
<keyword evidence="1" id="KW-0677">Repeat</keyword>
<dbReference type="SMART" id="SM00698">
    <property type="entry name" value="MORN"/>
    <property type="match status" value="5"/>
</dbReference>
<proteinExistence type="predicted"/>
<dbReference type="AlphaFoldDB" id="A0A8T2QND2"/>
<sequence length="353" mass="39682">MHKCALSGAYRSGCGGLGMLSMGHILIPQSDFVDGHVNGMGAFTAFDNSVYKGDWFKNEKKGFGTKSYANGDVYEGSWDQGLPDGSGRYVWKNGNEYVGDWKNDAMCGKGLLRWVCGDQYDGEWFQGLEHGHGTYTWADGSCYVGTWTKGLKDGKGTLMPPRRSHSYGYASDLNVNKGATFEDLSSPRQNHYVSDSEQCIEGVHRASNHDSINGQLTYGEVSTSSEFGSTNSSSLGRRWDDHSTMEYDLEMKSIREDSNAIIDRYRLMEEATYVSLIVEREYVQGVLINEIAKKNPTLREAKPLRRWHRRKSREPMKPGEAIFKGHQSYDLMVNLQFWESEGIGYAGKRGKQI</sequence>